<gene>
    <name evidence="2" type="ORF">DFH07DRAFT_969351</name>
</gene>
<protein>
    <submittedName>
        <fullName evidence="2">Uncharacterized protein</fullName>
    </submittedName>
</protein>
<dbReference type="AlphaFoldDB" id="A0AAD7HWE4"/>
<organism evidence="2 3">
    <name type="scientific">Mycena maculata</name>
    <dbReference type="NCBI Taxonomy" id="230809"/>
    <lineage>
        <taxon>Eukaryota</taxon>
        <taxon>Fungi</taxon>
        <taxon>Dikarya</taxon>
        <taxon>Basidiomycota</taxon>
        <taxon>Agaricomycotina</taxon>
        <taxon>Agaricomycetes</taxon>
        <taxon>Agaricomycetidae</taxon>
        <taxon>Agaricales</taxon>
        <taxon>Marasmiineae</taxon>
        <taxon>Mycenaceae</taxon>
        <taxon>Mycena</taxon>
    </lineage>
</organism>
<dbReference type="EMBL" id="JARJLG010000195">
    <property type="protein sequence ID" value="KAJ7729830.1"/>
    <property type="molecule type" value="Genomic_DNA"/>
</dbReference>
<sequence>MSTNRAGDPSRSINVSSPILLLQLNQLLASLDLPITVESSRELTPSMLICILESMLSLRLPISAQERESLFSSENTKIHCMKIFLGVLQADVLKQDVGLSSVNPRRLARGEDEETIFIGRLLCWYGRWRGLIAREPGRKGTLRDESESVSTLMTRTETVFSSAHRESNTSAGSLLQSESAVTAAAATRPRCIHEVPSPSVLSPATPHTHLEMESSLATNATVRYTGYIERVDEDAEIAAFEAQRRRRPQAQAHTHESQRVPTTTTLERGLELRRQKADMLEELARLEVAEYTNFVRNGGG</sequence>
<evidence type="ECO:0000256" key="1">
    <source>
        <dbReference type="SAM" id="MobiDB-lite"/>
    </source>
</evidence>
<reference evidence="2" key="1">
    <citation type="submission" date="2023-03" db="EMBL/GenBank/DDBJ databases">
        <title>Massive genome expansion in bonnet fungi (Mycena s.s.) driven by repeated elements and novel gene families across ecological guilds.</title>
        <authorList>
            <consortium name="Lawrence Berkeley National Laboratory"/>
            <person name="Harder C.B."/>
            <person name="Miyauchi S."/>
            <person name="Viragh M."/>
            <person name="Kuo A."/>
            <person name="Thoen E."/>
            <person name="Andreopoulos B."/>
            <person name="Lu D."/>
            <person name="Skrede I."/>
            <person name="Drula E."/>
            <person name="Henrissat B."/>
            <person name="Morin E."/>
            <person name="Kohler A."/>
            <person name="Barry K."/>
            <person name="LaButti K."/>
            <person name="Morin E."/>
            <person name="Salamov A."/>
            <person name="Lipzen A."/>
            <person name="Mereny Z."/>
            <person name="Hegedus B."/>
            <person name="Baldrian P."/>
            <person name="Stursova M."/>
            <person name="Weitz H."/>
            <person name="Taylor A."/>
            <person name="Grigoriev I.V."/>
            <person name="Nagy L.G."/>
            <person name="Martin F."/>
            <person name="Kauserud H."/>
        </authorList>
    </citation>
    <scope>NUCLEOTIDE SEQUENCE</scope>
    <source>
        <strain evidence="2">CBHHK188m</strain>
    </source>
</reference>
<feature type="region of interest" description="Disordered" evidence="1">
    <location>
        <begin position="244"/>
        <end position="263"/>
    </location>
</feature>
<dbReference type="Proteomes" id="UP001215280">
    <property type="component" value="Unassembled WGS sequence"/>
</dbReference>
<proteinExistence type="predicted"/>
<keyword evidence="3" id="KW-1185">Reference proteome</keyword>
<comment type="caution">
    <text evidence="2">The sequence shown here is derived from an EMBL/GenBank/DDBJ whole genome shotgun (WGS) entry which is preliminary data.</text>
</comment>
<evidence type="ECO:0000313" key="3">
    <source>
        <dbReference type="Proteomes" id="UP001215280"/>
    </source>
</evidence>
<evidence type="ECO:0000313" key="2">
    <source>
        <dbReference type="EMBL" id="KAJ7729830.1"/>
    </source>
</evidence>
<name>A0AAD7HWE4_9AGAR</name>
<accession>A0AAD7HWE4</accession>